<sequence>MRSKNVEVKYRLPNRGVVAHVVMDASGLKIYAEAEWTTRKHGKEK</sequence>
<name>A0A2A5T4L8_9GAMM</name>
<evidence type="ECO:0000313" key="1">
    <source>
        <dbReference type="EMBL" id="PCS23112.1"/>
    </source>
</evidence>
<proteinExistence type="predicted"/>
<accession>A0A2A5T4L8</accession>
<reference evidence="2" key="1">
    <citation type="submission" date="2017-04" db="EMBL/GenBank/DDBJ databases">
        <title>Genome evolution of the luminous symbionts of deep sea anglerfish.</title>
        <authorList>
            <person name="Hendry T.A."/>
        </authorList>
    </citation>
    <scope>NUCLEOTIDE SEQUENCE [LARGE SCALE GENOMIC DNA]</scope>
</reference>
<dbReference type="Proteomes" id="UP000219020">
    <property type="component" value="Unassembled WGS sequence"/>
</dbReference>
<organism evidence="1 2">
    <name type="scientific">Candidatus Enterovibrio escicola</name>
    <dbReference type="NCBI Taxonomy" id="1927127"/>
    <lineage>
        <taxon>Bacteria</taxon>
        <taxon>Pseudomonadati</taxon>
        <taxon>Pseudomonadota</taxon>
        <taxon>Gammaproteobacteria</taxon>
        <taxon>Vibrionales</taxon>
        <taxon>Vibrionaceae</taxon>
        <taxon>Enterovibrio</taxon>
    </lineage>
</organism>
<keyword evidence="2" id="KW-1185">Reference proteome</keyword>
<comment type="caution">
    <text evidence="1">The sequence shown here is derived from an EMBL/GenBank/DDBJ whole genome shotgun (WGS) entry which is preliminary data.</text>
</comment>
<protein>
    <submittedName>
        <fullName evidence="1">Mobile element protein</fullName>
    </submittedName>
</protein>
<dbReference type="AlphaFoldDB" id="A0A2A5T4L8"/>
<evidence type="ECO:0000313" key="2">
    <source>
        <dbReference type="Proteomes" id="UP000219020"/>
    </source>
</evidence>
<gene>
    <name evidence="1" type="ORF">BTN49_1107</name>
</gene>
<dbReference type="EMBL" id="NBYY01000011">
    <property type="protein sequence ID" value="PCS23112.1"/>
    <property type="molecule type" value="Genomic_DNA"/>
</dbReference>